<evidence type="ECO:0000313" key="3">
    <source>
        <dbReference type="Proteomes" id="UP000006727"/>
    </source>
</evidence>
<dbReference type="PaxDb" id="3218-PP1S305_16V6.1"/>
<dbReference type="Gramene" id="Pp3c13_18840V3.1">
    <property type="protein sequence ID" value="Pp3c13_18840V3.1"/>
    <property type="gene ID" value="Pp3c13_18840"/>
</dbReference>
<dbReference type="EnsemblPlants" id="Pp3c13_18840V3.1">
    <property type="protein sequence ID" value="Pp3c13_18840V3.1"/>
    <property type="gene ID" value="Pp3c13_18840"/>
</dbReference>
<gene>
    <name evidence="1" type="ORF">PHYPA_017554</name>
</gene>
<sequence length="98" mass="10775">MQHTVIAYIAGTSPRQPALAHWAASTLHHILKTCTLVNNGFFKATFSNTEGVQYTLNIPVTHEGLSLYMQQEPCLRILASRLGEVLHATIALPPDHSL</sequence>
<protein>
    <submittedName>
        <fullName evidence="1 2">Uncharacterized protein</fullName>
    </submittedName>
</protein>
<dbReference type="EMBL" id="ABEU02000013">
    <property type="protein sequence ID" value="PNR42724.1"/>
    <property type="molecule type" value="Genomic_DNA"/>
</dbReference>
<evidence type="ECO:0000313" key="2">
    <source>
        <dbReference type="EnsemblPlants" id="Pp3c13_18840V3.1"/>
    </source>
</evidence>
<reference evidence="1 3" key="2">
    <citation type="journal article" date="2018" name="Plant J.">
        <title>The Physcomitrella patens chromosome-scale assembly reveals moss genome structure and evolution.</title>
        <authorList>
            <person name="Lang D."/>
            <person name="Ullrich K.K."/>
            <person name="Murat F."/>
            <person name="Fuchs J."/>
            <person name="Jenkins J."/>
            <person name="Haas F.B."/>
            <person name="Piednoel M."/>
            <person name="Gundlach H."/>
            <person name="Van Bel M."/>
            <person name="Meyberg R."/>
            <person name="Vives C."/>
            <person name="Morata J."/>
            <person name="Symeonidi A."/>
            <person name="Hiss M."/>
            <person name="Muchero W."/>
            <person name="Kamisugi Y."/>
            <person name="Saleh O."/>
            <person name="Blanc G."/>
            <person name="Decker E.L."/>
            <person name="van Gessel N."/>
            <person name="Grimwood J."/>
            <person name="Hayes R.D."/>
            <person name="Graham S.W."/>
            <person name="Gunter L.E."/>
            <person name="McDaniel S.F."/>
            <person name="Hoernstein S.N.W."/>
            <person name="Larsson A."/>
            <person name="Li F.W."/>
            <person name="Perroud P.F."/>
            <person name="Phillips J."/>
            <person name="Ranjan P."/>
            <person name="Rokshar D.S."/>
            <person name="Rothfels C.J."/>
            <person name="Schneider L."/>
            <person name="Shu S."/>
            <person name="Stevenson D.W."/>
            <person name="Thummler F."/>
            <person name="Tillich M."/>
            <person name="Villarreal Aguilar J.C."/>
            <person name="Widiez T."/>
            <person name="Wong G.K."/>
            <person name="Wymore A."/>
            <person name="Zhang Y."/>
            <person name="Zimmer A.D."/>
            <person name="Quatrano R.S."/>
            <person name="Mayer K.F.X."/>
            <person name="Goodstein D."/>
            <person name="Casacuberta J.M."/>
            <person name="Vandepoele K."/>
            <person name="Reski R."/>
            <person name="Cuming A.C."/>
            <person name="Tuskan G.A."/>
            <person name="Maumus F."/>
            <person name="Salse J."/>
            <person name="Schmutz J."/>
            <person name="Rensing S.A."/>
        </authorList>
    </citation>
    <scope>NUCLEOTIDE SEQUENCE [LARGE SCALE GENOMIC DNA]</scope>
    <source>
        <strain evidence="2 3">cv. Gransden 2004</strain>
    </source>
</reference>
<evidence type="ECO:0000313" key="1">
    <source>
        <dbReference type="EMBL" id="PNR42724.1"/>
    </source>
</evidence>
<reference evidence="1 3" key="1">
    <citation type="journal article" date="2008" name="Science">
        <title>The Physcomitrella genome reveals evolutionary insights into the conquest of land by plants.</title>
        <authorList>
            <person name="Rensing S."/>
            <person name="Lang D."/>
            <person name="Zimmer A."/>
            <person name="Terry A."/>
            <person name="Salamov A."/>
            <person name="Shapiro H."/>
            <person name="Nishiyama T."/>
            <person name="Perroud P.-F."/>
            <person name="Lindquist E."/>
            <person name="Kamisugi Y."/>
            <person name="Tanahashi T."/>
            <person name="Sakakibara K."/>
            <person name="Fujita T."/>
            <person name="Oishi K."/>
            <person name="Shin-I T."/>
            <person name="Kuroki Y."/>
            <person name="Toyoda A."/>
            <person name="Suzuki Y."/>
            <person name="Hashimoto A."/>
            <person name="Yamaguchi K."/>
            <person name="Sugano A."/>
            <person name="Kohara Y."/>
            <person name="Fujiyama A."/>
            <person name="Anterola A."/>
            <person name="Aoki S."/>
            <person name="Ashton N."/>
            <person name="Barbazuk W.B."/>
            <person name="Barker E."/>
            <person name="Bennetzen J."/>
            <person name="Bezanilla M."/>
            <person name="Blankenship R."/>
            <person name="Cho S.H."/>
            <person name="Dutcher S."/>
            <person name="Estelle M."/>
            <person name="Fawcett J.A."/>
            <person name="Gundlach H."/>
            <person name="Hanada K."/>
            <person name="Heyl A."/>
            <person name="Hicks K.A."/>
            <person name="Hugh J."/>
            <person name="Lohr M."/>
            <person name="Mayer K."/>
            <person name="Melkozernov A."/>
            <person name="Murata T."/>
            <person name="Nelson D."/>
            <person name="Pils B."/>
            <person name="Prigge M."/>
            <person name="Reiss B."/>
            <person name="Renner T."/>
            <person name="Rombauts S."/>
            <person name="Rushton P."/>
            <person name="Sanderfoot A."/>
            <person name="Schween G."/>
            <person name="Shiu S.-H."/>
            <person name="Stueber K."/>
            <person name="Theodoulou F.L."/>
            <person name="Tu H."/>
            <person name="Van de Peer Y."/>
            <person name="Verrier P.J."/>
            <person name="Waters E."/>
            <person name="Wood A."/>
            <person name="Yang L."/>
            <person name="Cove D."/>
            <person name="Cuming A."/>
            <person name="Hasebe M."/>
            <person name="Lucas S."/>
            <person name="Mishler D.B."/>
            <person name="Reski R."/>
            <person name="Grigoriev I."/>
            <person name="Quatrano R.S."/>
            <person name="Boore J.L."/>
        </authorList>
    </citation>
    <scope>NUCLEOTIDE SEQUENCE [LARGE SCALE GENOMIC DNA]</scope>
    <source>
        <strain evidence="2 3">cv. Gransden 2004</strain>
    </source>
</reference>
<dbReference type="AlphaFoldDB" id="A0A2K1JMG0"/>
<name>A0A2K1JMG0_PHYPA</name>
<accession>A0A2K1JMG0</accession>
<dbReference type="InParanoid" id="A0A2K1JMG0"/>
<organism evidence="1">
    <name type="scientific">Physcomitrium patens</name>
    <name type="common">Spreading-leaved earth moss</name>
    <name type="synonym">Physcomitrella patens</name>
    <dbReference type="NCBI Taxonomy" id="3218"/>
    <lineage>
        <taxon>Eukaryota</taxon>
        <taxon>Viridiplantae</taxon>
        <taxon>Streptophyta</taxon>
        <taxon>Embryophyta</taxon>
        <taxon>Bryophyta</taxon>
        <taxon>Bryophytina</taxon>
        <taxon>Bryopsida</taxon>
        <taxon>Funariidae</taxon>
        <taxon>Funariales</taxon>
        <taxon>Funariaceae</taxon>
        <taxon>Physcomitrium</taxon>
    </lineage>
</organism>
<keyword evidence="3" id="KW-1185">Reference proteome</keyword>
<proteinExistence type="predicted"/>
<dbReference type="Proteomes" id="UP000006727">
    <property type="component" value="Chromosome 13"/>
</dbReference>
<reference evidence="2" key="3">
    <citation type="submission" date="2020-12" db="UniProtKB">
        <authorList>
            <consortium name="EnsemblPlants"/>
        </authorList>
    </citation>
    <scope>IDENTIFICATION</scope>
</reference>